<protein>
    <submittedName>
        <fullName evidence="2">Uncharacterized protein</fullName>
    </submittedName>
</protein>
<comment type="caution">
    <text evidence="2">The sequence shown here is derived from an EMBL/GenBank/DDBJ whole genome shotgun (WGS) entry which is preliminary data.</text>
</comment>
<dbReference type="AlphaFoldDB" id="A0A835PFL9"/>
<dbReference type="EMBL" id="JADCNL010000184">
    <property type="protein sequence ID" value="KAG0449487.1"/>
    <property type="molecule type" value="Genomic_DNA"/>
</dbReference>
<dbReference type="Proteomes" id="UP000636800">
    <property type="component" value="Unassembled WGS sequence"/>
</dbReference>
<keyword evidence="1" id="KW-0732">Signal</keyword>
<evidence type="ECO:0000256" key="1">
    <source>
        <dbReference type="SAM" id="SignalP"/>
    </source>
</evidence>
<proteinExistence type="predicted"/>
<accession>A0A835PFL9</accession>
<name>A0A835PFL9_VANPL</name>
<feature type="signal peptide" evidence="1">
    <location>
        <begin position="1"/>
        <end position="27"/>
    </location>
</feature>
<organism evidence="2 3">
    <name type="scientific">Vanilla planifolia</name>
    <name type="common">Vanilla</name>
    <dbReference type="NCBI Taxonomy" id="51239"/>
    <lineage>
        <taxon>Eukaryota</taxon>
        <taxon>Viridiplantae</taxon>
        <taxon>Streptophyta</taxon>
        <taxon>Embryophyta</taxon>
        <taxon>Tracheophyta</taxon>
        <taxon>Spermatophyta</taxon>
        <taxon>Magnoliopsida</taxon>
        <taxon>Liliopsida</taxon>
        <taxon>Asparagales</taxon>
        <taxon>Orchidaceae</taxon>
        <taxon>Vanilloideae</taxon>
        <taxon>Vanilleae</taxon>
        <taxon>Vanilla</taxon>
    </lineage>
</organism>
<evidence type="ECO:0000313" key="3">
    <source>
        <dbReference type="Proteomes" id="UP000636800"/>
    </source>
</evidence>
<gene>
    <name evidence="2" type="ORF">HPP92_027334</name>
</gene>
<keyword evidence="3" id="KW-1185">Reference proteome</keyword>
<dbReference type="OrthoDB" id="10265668at2759"/>
<sequence length="72" mass="7918">MGRAARSIGALALLFLFYTSIYTEASARCSNLGALAVRNITAMSQNNFGIGGLFAHHHCRSCFAWNERGMYE</sequence>
<reference evidence="2 3" key="1">
    <citation type="journal article" date="2020" name="Nat. Food">
        <title>A phased Vanilla planifolia genome enables genetic improvement of flavour and production.</title>
        <authorList>
            <person name="Hasing T."/>
            <person name="Tang H."/>
            <person name="Brym M."/>
            <person name="Khazi F."/>
            <person name="Huang T."/>
            <person name="Chambers A.H."/>
        </authorList>
    </citation>
    <scope>NUCLEOTIDE SEQUENCE [LARGE SCALE GENOMIC DNA]</scope>
    <source>
        <tissue evidence="2">Leaf</tissue>
    </source>
</reference>
<evidence type="ECO:0000313" key="2">
    <source>
        <dbReference type="EMBL" id="KAG0449487.1"/>
    </source>
</evidence>
<feature type="chain" id="PRO_5032769718" evidence="1">
    <location>
        <begin position="28"/>
        <end position="72"/>
    </location>
</feature>